<feature type="compositionally biased region" description="Basic and acidic residues" evidence="9">
    <location>
        <begin position="87"/>
        <end position="97"/>
    </location>
</feature>
<feature type="compositionally biased region" description="Polar residues" evidence="9">
    <location>
        <begin position="77"/>
        <end position="86"/>
    </location>
</feature>
<feature type="compositionally biased region" description="Basic and acidic residues" evidence="9">
    <location>
        <begin position="65"/>
        <end position="76"/>
    </location>
</feature>
<dbReference type="HOGENOM" id="CLU_004965_1_1_1"/>
<keyword evidence="8 10" id="KW-0472">Membrane</keyword>
<feature type="transmembrane region" description="Helical" evidence="10">
    <location>
        <begin position="554"/>
        <end position="574"/>
    </location>
</feature>
<dbReference type="STRING" id="653667.S9WZI9"/>
<dbReference type="GO" id="GO:0034634">
    <property type="term" value="F:glutathione transmembrane transporter activity"/>
    <property type="evidence" value="ECO:0007669"/>
    <property type="project" value="EnsemblFungi"/>
</dbReference>
<gene>
    <name evidence="11" type="ORF">SPOG_00898</name>
</gene>
<dbReference type="eggNOG" id="KOG2262">
    <property type="taxonomic scope" value="Eukaryota"/>
</dbReference>
<keyword evidence="3" id="KW-0813">Transport</keyword>
<evidence type="ECO:0000256" key="4">
    <source>
        <dbReference type="ARBA" id="ARBA00022692"/>
    </source>
</evidence>
<keyword evidence="5" id="KW-0571">Peptide transport</keyword>
<evidence type="ECO:0000256" key="9">
    <source>
        <dbReference type="SAM" id="MobiDB-lite"/>
    </source>
</evidence>
<evidence type="ECO:0000256" key="8">
    <source>
        <dbReference type="ARBA" id="ARBA00023136"/>
    </source>
</evidence>
<sequence length="846" mass="96090">MPKGINRHPSTSSEDSNTYSEGPGQSISYTNTPYVASSTIEQVGHASKNGDSEDDDAYLNFDNDENPKKNVHEQVKGSESIQSITDPTRRISDEVDTSNLDKKSKSNFFLRLISSSSSLVSKQANCYYDDKGELEDSIYSEVRASVPPTDDPTKPVNTWRTWVLTAIFVIVFAAVNQFFSLRYPSLTINFIVAQILLFPLVGYRRFSFFLNPGPFNTKEHATITIAVSLTSSTAYATNILSAQTSFYNQELSWGYKILVVLTSQMLGYGFAGLTRRWIVYPASMIWPQTLVSAVLFRTLHGDGGNEIGEVKDGKVTANGWSISRYRFFTYIFIAAFVVYWFPGFIFTALSYFTFLCWIWPKNRVVNQLFGYNSGLGILPVTFDWQQVVYNNNPLASPWWVISNTIGSVILIFWIVVPILYYKGVWFSNYLPMLSSSTYDNTGKSFNSSRVLNPDLSFDQTKYESYSPLYMPMSYSMSTALNFAAVTSIFVHCALYNGKDIWQRLRDERGSFECVHRKLMRNYREAPQWWYLALFIVMFGLSIFTIRYYDTQCPVWAFIVAMLIFIINFIPQGILEGITNQHVGLNIITELIGGYMLPGKPVANLMIKLYGFIPMRQGLEFSRDLKLAQYMKVPPRILFSVQIFATVLGGITQVAVQEWMRFHITDICTHKQSDGFTCPNGRSVYNASLIWGAIGPAKLFSKGRPYYPLLYFFLIGAIAPFFTYALYKKFPKAWYGKLNAPVFFTGPGNIPPATGINYSSWAIVGFIFNYAIRKKAVHWWTKYNYVLAAAMDSGVAVAGVVIFLCVSYPGGRLDWWGNSVYKNTYDWKSMPYHSVGPNETFGYDTWS</sequence>
<evidence type="ECO:0000256" key="2">
    <source>
        <dbReference type="ARBA" id="ARBA00008807"/>
    </source>
</evidence>
<name>S9WZI9_SCHCR</name>
<dbReference type="EMBL" id="KE546993">
    <property type="protein sequence ID" value="EPY50137.1"/>
    <property type="molecule type" value="Genomic_DNA"/>
</dbReference>
<feature type="transmembrane region" description="Helical" evidence="10">
    <location>
        <begin position="253"/>
        <end position="271"/>
    </location>
</feature>
<evidence type="ECO:0000313" key="12">
    <source>
        <dbReference type="Proteomes" id="UP000015464"/>
    </source>
</evidence>
<evidence type="ECO:0000256" key="3">
    <source>
        <dbReference type="ARBA" id="ARBA00022448"/>
    </source>
</evidence>
<dbReference type="NCBIfam" id="TIGR00727">
    <property type="entry name" value="ISP4_OPT"/>
    <property type="match status" value="1"/>
</dbReference>
<dbReference type="OMA" id="RWIVYPA"/>
<dbReference type="Proteomes" id="UP000015464">
    <property type="component" value="Unassembled WGS sequence"/>
</dbReference>
<accession>S9WZI9</accession>
<evidence type="ECO:0000313" key="11">
    <source>
        <dbReference type="EMBL" id="EPY50137.1"/>
    </source>
</evidence>
<dbReference type="GO" id="GO:0031520">
    <property type="term" value="C:plasma membrane of cell tip"/>
    <property type="evidence" value="ECO:0007669"/>
    <property type="project" value="EnsemblFungi"/>
</dbReference>
<organism evidence="11 12">
    <name type="scientific">Schizosaccharomyces cryophilus (strain OY26 / ATCC MYA-4695 / CBS 11777 / NBRC 106824 / NRRL Y48691)</name>
    <name type="common">Fission yeast</name>
    <dbReference type="NCBI Taxonomy" id="653667"/>
    <lineage>
        <taxon>Eukaryota</taxon>
        <taxon>Fungi</taxon>
        <taxon>Dikarya</taxon>
        <taxon>Ascomycota</taxon>
        <taxon>Taphrinomycotina</taxon>
        <taxon>Schizosaccharomycetes</taxon>
        <taxon>Schizosaccharomycetales</taxon>
        <taxon>Schizosaccharomycetaceae</taxon>
        <taxon>Schizosaccharomyces</taxon>
    </lineage>
</organism>
<evidence type="ECO:0000256" key="5">
    <source>
        <dbReference type="ARBA" id="ARBA00022856"/>
    </source>
</evidence>
<feature type="transmembrane region" description="Helical" evidence="10">
    <location>
        <begin position="186"/>
        <end position="203"/>
    </location>
</feature>
<comment type="subcellular location">
    <subcellularLocation>
        <location evidence="1">Membrane</location>
        <topology evidence="1">Multi-pass membrane protein</topology>
    </subcellularLocation>
</comment>
<feature type="transmembrane region" description="Helical" evidence="10">
    <location>
        <begin position="636"/>
        <end position="655"/>
    </location>
</feature>
<keyword evidence="6" id="KW-0653">Protein transport</keyword>
<dbReference type="NCBIfam" id="TIGR00728">
    <property type="entry name" value="OPT_sfam"/>
    <property type="match status" value="1"/>
</dbReference>
<proteinExistence type="inferred from homology"/>
<feature type="transmembrane region" description="Helical" evidence="10">
    <location>
        <begin position="705"/>
        <end position="726"/>
    </location>
</feature>
<feature type="compositionally biased region" description="Polar residues" evidence="9">
    <location>
        <begin position="8"/>
        <end position="41"/>
    </location>
</feature>
<keyword evidence="4 10" id="KW-0812">Transmembrane</keyword>
<dbReference type="AlphaFoldDB" id="S9WZI9"/>
<evidence type="ECO:0000256" key="10">
    <source>
        <dbReference type="SAM" id="Phobius"/>
    </source>
</evidence>
<evidence type="ECO:0000256" key="7">
    <source>
        <dbReference type="ARBA" id="ARBA00022989"/>
    </source>
</evidence>
<comment type="similarity">
    <text evidence="2">Belongs to the oligopeptide OPT transporter family.</text>
</comment>
<feature type="transmembrane region" description="Helical" evidence="10">
    <location>
        <begin position="327"/>
        <end position="360"/>
    </location>
</feature>
<dbReference type="RefSeq" id="XP_013024623.1">
    <property type="nucleotide sequence ID" value="XM_013169169.1"/>
</dbReference>
<keyword evidence="12" id="KW-1185">Reference proteome</keyword>
<feature type="transmembrane region" description="Helical" evidence="10">
    <location>
        <begin position="782"/>
        <end position="808"/>
    </location>
</feature>
<keyword evidence="7 10" id="KW-1133">Transmembrane helix</keyword>
<dbReference type="OrthoDB" id="9986677at2759"/>
<feature type="transmembrane region" description="Helical" evidence="10">
    <location>
        <begin position="223"/>
        <end position="241"/>
    </location>
</feature>
<evidence type="ECO:0000256" key="1">
    <source>
        <dbReference type="ARBA" id="ARBA00004141"/>
    </source>
</evidence>
<reference evidence="11 12" key="1">
    <citation type="journal article" date="2011" name="Science">
        <title>Comparative functional genomics of the fission yeasts.</title>
        <authorList>
            <person name="Rhind N."/>
            <person name="Chen Z."/>
            <person name="Yassour M."/>
            <person name="Thompson D.A."/>
            <person name="Haas B.J."/>
            <person name="Habib N."/>
            <person name="Wapinski I."/>
            <person name="Roy S."/>
            <person name="Lin M.F."/>
            <person name="Heiman D.I."/>
            <person name="Young S.K."/>
            <person name="Furuya K."/>
            <person name="Guo Y."/>
            <person name="Pidoux A."/>
            <person name="Chen H.M."/>
            <person name="Robbertse B."/>
            <person name="Goldberg J.M."/>
            <person name="Aoki K."/>
            <person name="Bayne E.H."/>
            <person name="Berlin A.M."/>
            <person name="Desjardins C.A."/>
            <person name="Dobbs E."/>
            <person name="Dukaj L."/>
            <person name="Fan L."/>
            <person name="FitzGerald M.G."/>
            <person name="French C."/>
            <person name="Gujja S."/>
            <person name="Hansen K."/>
            <person name="Keifenheim D."/>
            <person name="Levin J.Z."/>
            <person name="Mosher R.A."/>
            <person name="Mueller C.A."/>
            <person name="Pfiffner J."/>
            <person name="Priest M."/>
            <person name="Russ C."/>
            <person name="Smialowska A."/>
            <person name="Swoboda P."/>
            <person name="Sykes S.M."/>
            <person name="Vaughn M."/>
            <person name="Vengrova S."/>
            <person name="Yoder R."/>
            <person name="Zeng Q."/>
            <person name="Allshire R."/>
            <person name="Baulcombe D."/>
            <person name="Birren B.W."/>
            <person name="Brown W."/>
            <person name="Ekwall K."/>
            <person name="Kellis M."/>
            <person name="Leatherwood J."/>
            <person name="Levin H."/>
            <person name="Margalit H."/>
            <person name="Martienssen R."/>
            <person name="Nieduszynski C.A."/>
            <person name="Spatafora J.W."/>
            <person name="Friedman N."/>
            <person name="Dalgaard J.Z."/>
            <person name="Baumann P."/>
            <person name="Niki H."/>
            <person name="Regev A."/>
            <person name="Nusbaum C."/>
        </authorList>
    </citation>
    <scope>NUCLEOTIDE SEQUENCE [LARGE SCALE GENOMIC DNA]</scope>
    <source>
        <strain evidence="12">OY26 / ATCC MYA-4695 / CBS 11777 / NBRC 106824 / NRRL Y48691</strain>
    </source>
</reference>
<dbReference type="PANTHER" id="PTHR22601">
    <property type="entry name" value="ISP4 LIKE PROTEIN"/>
    <property type="match status" value="1"/>
</dbReference>
<feature type="transmembrane region" description="Helical" evidence="10">
    <location>
        <begin position="398"/>
        <end position="421"/>
    </location>
</feature>
<feature type="transmembrane region" description="Helical" evidence="10">
    <location>
        <begin position="528"/>
        <end position="548"/>
    </location>
</feature>
<dbReference type="InterPro" id="IPR004813">
    <property type="entry name" value="OPT"/>
</dbReference>
<dbReference type="GO" id="GO:0015031">
    <property type="term" value="P:protein transport"/>
    <property type="evidence" value="ECO:0007669"/>
    <property type="project" value="UniProtKB-KW"/>
</dbReference>
<dbReference type="GeneID" id="25035229"/>
<dbReference type="InterPro" id="IPR004648">
    <property type="entry name" value="Oligpept_transpt"/>
</dbReference>
<feature type="region of interest" description="Disordered" evidence="9">
    <location>
        <begin position="1"/>
        <end position="97"/>
    </location>
</feature>
<dbReference type="Pfam" id="PF03169">
    <property type="entry name" value="OPT"/>
    <property type="match status" value="1"/>
</dbReference>
<protein>
    <submittedName>
        <fullName evidence="11">Glutathione transporter Pgt1</fullName>
    </submittedName>
</protein>
<feature type="transmembrane region" description="Helical" evidence="10">
    <location>
        <begin position="159"/>
        <end position="179"/>
    </location>
</feature>
<dbReference type="GO" id="GO:0098709">
    <property type="term" value="P:glutathione import across plasma membrane"/>
    <property type="evidence" value="ECO:0007669"/>
    <property type="project" value="EnsemblFungi"/>
</dbReference>
<evidence type="ECO:0000256" key="6">
    <source>
        <dbReference type="ARBA" id="ARBA00022927"/>
    </source>
</evidence>